<dbReference type="Pfam" id="PF01547">
    <property type="entry name" value="SBP_bac_1"/>
    <property type="match status" value="1"/>
</dbReference>
<dbReference type="SUPFAM" id="SSF53850">
    <property type="entry name" value="Periplasmic binding protein-like II"/>
    <property type="match status" value="1"/>
</dbReference>
<dbReference type="PANTHER" id="PTHR43649">
    <property type="entry name" value="ARABINOSE-BINDING PROTEIN-RELATED"/>
    <property type="match status" value="1"/>
</dbReference>
<keyword evidence="1" id="KW-0812">Transmembrane</keyword>
<comment type="caution">
    <text evidence="2">The sequence shown here is derived from an EMBL/GenBank/DDBJ whole genome shotgun (WGS) entry which is preliminary data.</text>
</comment>
<protein>
    <submittedName>
        <fullName evidence="2">Sugar ABC transporter substrate-binding protein</fullName>
    </submittedName>
</protein>
<dbReference type="Gene3D" id="3.40.190.10">
    <property type="entry name" value="Periplasmic binding protein-like II"/>
    <property type="match status" value="1"/>
</dbReference>
<dbReference type="InterPro" id="IPR050490">
    <property type="entry name" value="Bact_solute-bd_prot1"/>
</dbReference>
<dbReference type="EMBL" id="VBAP01000040">
    <property type="protein sequence ID" value="TMI75742.1"/>
    <property type="molecule type" value="Genomic_DNA"/>
</dbReference>
<reference evidence="2 3" key="1">
    <citation type="journal article" date="2019" name="Nat. Microbiol.">
        <title>Mediterranean grassland soil C-N compound turnover is dependent on rainfall and depth, and is mediated by genomically divergent microorganisms.</title>
        <authorList>
            <person name="Diamond S."/>
            <person name="Andeer P.F."/>
            <person name="Li Z."/>
            <person name="Crits-Christoph A."/>
            <person name="Burstein D."/>
            <person name="Anantharaman K."/>
            <person name="Lane K.R."/>
            <person name="Thomas B.C."/>
            <person name="Pan C."/>
            <person name="Northen T.R."/>
            <person name="Banfield J.F."/>
        </authorList>
    </citation>
    <scope>NUCLEOTIDE SEQUENCE [LARGE SCALE GENOMIC DNA]</scope>
    <source>
        <strain evidence="2">NP_8</strain>
    </source>
</reference>
<dbReference type="Proteomes" id="UP000318834">
    <property type="component" value="Unassembled WGS sequence"/>
</dbReference>
<dbReference type="CDD" id="cd13585">
    <property type="entry name" value="PBP2_TMBP_like"/>
    <property type="match status" value="1"/>
</dbReference>
<feature type="transmembrane region" description="Helical" evidence="1">
    <location>
        <begin position="35"/>
        <end position="56"/>
    </location>
</feature>
<evidence type="ECO:0000256" key="1">
    <source>
        <dbReference type="SAM" id="Phobius"/>
    </source>
</evidence>
<dbReference type="AlphaFoldDB" id="A0A537IXG9"/>
<proteinExistence type="predicted"/>
<dbReference type="InterPro" id="IPR006059">
    <property type="entry name" value="SBP"/>
</dbReference>
<evidence type="ECO:0000313" key="3">
    <source>
        <dbReference type="Proteomes" id="UP000318834"/>
    </source>
</evidence>
<accession>A0A537IXG9</accession>
<name>A0A537IXG9_9BACT</name>
<sequence length="447" mass="49160">MRNYERPWKVKKGYVREEEKGARDAGDGGSGMKRWAAGVAAIVALVLVTAVSGVTAPQTTLEFWTISLQPFFTDYVNGLVAGYRRANPGVQVKWVDVQFQAVEQKLLAAIAGGVPPDVVNLNVEFTSRIAERGALVDMDAAVPAADRAKYFEGLWSSGRFKGRSYGIPWYIAPPVLIYNGELFKKAGLNVLTPPATEDAMIGAAKRVKDRAGVYGFMPPLDGTRLMYLFLENGLPVLSENGKLAVFNSPAHVAYLQKYMDLFKADYFPDDTLRRGFTGAVERYSAGQLGILLVGPQFLLRIKESNPEVYAKTFVAPYPMGKGRVIHAPLMALAVPKASKNHQEAGRFALYVTSDENQLAFSKLTVIFPSTKKAAADPYFRQKGAGPEWQARAIAVGELKFGRDLTVVVPNQTELFKIFREAVEGAFFGKMSAKAALDWAVREWNARL</sequence>
<gene>
    <name evidence="2" type="ORF">E6H05_05830</name>
</gene>
<keyword evidence="1" id="KW-0472">Membrane</keyword>
<dbReference type="PANTHER" id="PTHR43649:SF12">
    <property type="entry name" value="DIACETYLCHITOBIOSE BINDING PROTEIN DASA"/>
    <property type="match status" value="1"/>
</dbReference>
<keyword evidence="1" id="KW-1133">Transmembrane helix</keyword>
<organism evidence="2 3">
    <name type="scientific">Candidatus Segetimicrobium genomatis</name>
    <dbReference type="NCBI Taxonomy" id="2569760"/>
    <lineage>
        <taxon>Bacteria</taxon>
        <taxon>Bacillati</taxon>
        <taxon>Candidatus Sysuimicrobiota</taxon>
        <taxon>Candidatus Sysuimicrobiia</taxon>
        <taxon>Candidatus Sysuimicrobiales</taxon>
        <taxon>Candidatus Segetimicrobiaceae</taxon>
        <taxon>Candidatus Segetimicrobium</taxon>
    </lineage>
</organism>
<evidence type="ECO:0000313" key="2">
    <source>
        <dbReference type="EMBL" id="TMI75742.1"/>
    </source>
</evidence>